<organism evidence="1 2">
    <name type="scientific">Candidatus Zymogenus saltonus</name>
    <dbReference type="NCBI Taxonomy" id="2844893"/>
    <lineage>
        <taxon>Bacteria</taxon>
        <taxon>Deltaproteobacteria</taxon>
        <taxon>Candidatus Zymogenia</taxon>
        <taxon>Candidatus Zymogeniales</taxon>
        <taxon>Candidatus Zymogenaceae</taxon>
        <taxon>Candidatus Zymogenus</taxon>
    </lineage>
</organism>
<proteinExistence type="predicted"/>
<evidence type="ECO:0000313" key="2">
    <source>
        <dbReference type="Proteomes" id="UP000809273"/>
    </source>
</evidence>
<evidence type="ECO:0000313" key="1">
    <source>
        <dbReference type="EMBL" id="MBN1572350.1"/>
    </source>
</evidence>
<name>A0A9D8KBD9_9DELT</name>
<dbReference type="GO" id="GO:0016787">
    <property type="term" value="F:hydrolase activity"/>
    <property type="evidence" value="ECO:0007669"/>
    <property type="project" value="UniProtKB-KW"/>
</dbReference>
<sequence length="248" mass="28326">METDEIQKDVRMNGEDKYYLKRKRSIVGQFNSMLKKMYPYIESQFGGEFAETLIPQLLLELEEIIPKIPDVGGKKSPFIREMVLSAYAVSFYQAMNRSGIPLRDIGLTLYRSFEYYLNTLPRSIRWLMGAWSFSPFVKKRYEGGVSESKSGIYPKGFVYDYVGGDGESFDYGLDIKECGILKFFQSLGIEEFTPYLCITDYCVCKSLFTGFYRTSTLASGGPVCDFRFKKGGETADGWPPEALPEWKG</sequence>
<keyword evidence="1" id="KW-0378">Hydrolase</keyword>
<dbReference type="Pfam" id="PF14196">
    <property type="entry name" value="ATC_hydrolase"/>
    <property type="match status" value="1"/>
</dbReference>
<gene>
    <name evidence="1" type="ORF">JW984_04045</name>
</gene>
<reference evidence="1" key="2">
    <citation type="submission" date="2021-01" db="EMBL/GenBank/DDBJ databases">
        <authorList>
            <person name="Hahn C.R."/>
            <person name="Youssef N.H."/>
            <person name="Elshahed M."/>
        </authorList>
    </citation>
    <scope>NUCLEOTIDE SEQUENCE</scope>
    <source>
        <strain evidence="1">Zod_Metabat.24</strain>
    </source>
</reference>
<reference evidence="1" key="1">
    <citation type="journal article" date="2021" name="Environ. Microbiol.">
        <title>Genomic characterization of three novel Desulfobacterota classes expand the metabolic and phylogenetic diversity of the phylum.</title>
        <authorList>
            <person name="Murphy C.L."/>
            <person name="Biggerstaff J."/>
            <person name="Eichhorn A."/>
            <person name="Ewing E."/>
            <person name="Shahan R."/>
            <person name="Soriano D."/>
            <person name="Stewart S."/>
            <person name="VanMol K."/>
            <person name="Walker R."/>
            <person name="Walters P."/>
            <person name="Elshahed M.S."/>
            <person name="Youssef N.H."/>
        </authorList>
    </citation>
    <scope>NUCLEOTIDE SEQUENCE</scope>
    <source>
        <strain evidence="1">Zod_Metabat.24</strain>
    </source>
</reference>
<dbReference type="EMBL" id="JAFGIX010000020">
    <property type="protein sequence ID" value="MBN1572350.1"/>
    <property type="molecule type" value="Genomic_DNA"/>
</dbReference>
<dbReference type="Proteomes" id="UP000809273">
    <property type="component" value="Unassembled WGS sequence"/>
</dbReference>
<protein>
    <submittedName>
        <fullName evidence="1">L-2-amino-thiazoline-4-carboxylic acid hydrolase</fullName>
    </submittedName>
</protein>
<comment type="caution">
    <text evidence="1">The sequence shown here is derived from an EMBL/GenBank/DDBJ whole genome shotgun (WGS) entry which is preliminary data.</text>
</comment>
<accession>A0A9D8KBD9</accession>
<dbReference type="InterPro" id="IPR026002">
    <property type="entry name" value="ATC_hydrolase-like"/>
</dbReference>
<dbReference type="AlphaFoldDB" id="A0A9D8KBD9"/>